<reference evidence="1" key="1">
    <citation type="submission" date="2022-10" db="EMBL/GenBank/DDBJ databases">
        <authorList>
            <person name="Botero Cardona J."/>
        </authorList>
    </citation>
    <scope>NUCLEOTIDE SEQUENCE</scope>
    <source>
        <strain evidence="1">R-83534</strain>
    </source>
</reference>
<dbReference type="EMBL" id="CAMXCH010000002">
    <property type="protein sequence ID" value="CAI3941395.1"/>
    <property type="molecule type" value="Genomic_DNA"/>
</dbReference>
<proteinExistence type="predicted"/>
<name>A0ABN8WD77_9PROT</name>
<organism evidence="1 2">
    <name type="scientific">Commensalibacter papalotli</name>
    <name type="common">ex Botero et al. 2024</name>
    <dbReference type="NCBI Taxonomy" id="2972766"/>
    <lineage>
        <taxon>Bacteria</taxon>
        <taxon>Pseudomonadati</taxon>
        <taxon>Pseudomonadota</taxon>
        <taxon>Alphaproteobacteria</taxon>
        <taxon>Acetobacterales</taxon>
        <taxon>Acetobacteraceae</taxon>
    </lineage>
</organism>
<evidence type="ECO:0000313" key="1">
    <source>
        <dbReference type="EMBL" id="CAI3941395.1"/>
    </source>
</evidence>
<comment type="caution">
    <text evidence="1">The sequence shown here is derived from an EMBL/GenBank/DDBJ whole genome shotgun (WGS) entry which is preliminary data.</text>
</comment>
<sequence length="43" mass="4744">MNTPKLLLLPFISVGLFLSISQCLAETIHCHSPKTAFANNSRE</sequence>
<protein>
    <submittedName>
        <fullName evidence="1">Uncharacterized protein</fullName>
    </submittedName>
</protein>
<dbReference type="Proteomes" id="UP001154272">
    <property type="component" value="Unassembled WGS sequence"/>
</dbReference>
<accession>A0ABN8WD77</accession>
<keyword evidence="2" id="KW-1185">Reference proteome</keyword>
<evidence type="ECO:0000313" key="2">
    <source>
        <dbReference type="Proteomes" id="UP001154272"/>
    </source>
</evidence>
<gene>
    <name evidence="1" type="ORF">R83534S58_LOCUS1148</name>
</gene>